<comment type="caution">
    <text evidence="1">The sequence shown here is derived from an EMBL/GenBank/DDBJ whole genome shotgun (WGS) entry which is preliminary data.</text>
</comment>
<evidence type="ECO:0000313" key="1">
    <source>
        <dbReference type="EMBL" id="MBW0480266.1"/>
    </source>
</evidence>
<organism evidence="1 2">
    <name type="scientific">Austropuccinia psidii MF-1</name>
    <dbReference type="NCBI Taxonomy" id="1389203"/>
    <lineage>
        <taxon>Eukaryota</taxon>
        <taxon>Fungi</taxon>
        <taxon>Dikarya</taxon>
        <taxon>Basidiomycota</taxon>
        <taxon>Pucciniomycotina</taxon>
        <taxon>Pucciniomycetes</taxon>
        <taxon>Pucciniales</taxon>
        <taxon>Sphaerophragmiaceae</taxon>
        <taxon>Austropuccinia</taxon>
    </lineage>
</organism>
<dbReference type="AlphaFoldDB" id="A0A9Q3GUE5"/>
<protein>
    <submittedName>
        <fullName evidence="1">Uncharacterized protein</fullName>
    </submittedName>
</protein>
<proteinExistence type="predicted"/>
<name>A0A9Q3GUE5_9BASI</name>
<dbReference type="EMBL" id="AVOT02005901">
    <property type="protein sequence ID" value="MBW0480266.1"/>
    <property type="molecule type" value="Genomic_DNA"/>
</dbReference>
<reference evidence="1" key="1">
    <citation type="submission" date="2021-03" db="EMBL/GenBank/DDBJ databases">
        <title>Draft genome sequence of rust myrtle Austropuccinia psidii MF-1, a brazilian biotype.</title>
        <authorList>
            <person name="Quecine M.C."/>
            <person name="Pachon D.M.R."/>
            <person name="Bonatelli M.L."/>
            <person name="Correr F.H."/>
            <person name="Franceschini L.M."/>
            <person name="Leite T.F."/>
            <person name="Margarido G.R.A."/>
            <person name="Almeida C.A."/>
            <person name="Ferrarezi J.A."/>
            <person name="Labate C.A."/>
        </authorList>
    </citation>
    <scope>NUCLEOTIDE SEQUENCE</scope>
    <source>
        <strain evidence="1">MF-1</strain>
    </source>
</reference>
<keyword evidence="2" id="KW-1185">Reference proteome</keyword>
<gene>
    <name evidence="1" type="ORF">O181_019981</name>
</gene>
<sequence length="89" mass="10108">MPLISDPELELRMRNSNRYKSHSEGSNRHINDPVQTVLHHVQIQGLGNAETNTPRSDELLEHPEKVPQGENGEILQLMESTIIQTSDQK</sequence>
<dbReference type="Proteomes" id="UP000765509">
    <property type="component" value="Unassembled WGS sequence"/>
</dbReference>
<accession>A0A9Q3GUE5</accession>
<evidence type="ECO:0000313" key="2">
    <source>
        <dbReference type="Proteomes" id="UP000765509"/>
    </source>
</evidence>